<keyword evidence="5" id="KW-1185">Reference proteome</keyword>
<feature type="region of interest" description="Disordered" evidence="2">
    <location>
        <begin position="452"/>
        <end position="479"/>
    </location>
</feature>
<gene>
    <name evidence="4" type="ORF">G7Y89_g2778</name>
</gene>
<dbReference type="InterPro" id="IPR015943">
    <property type="entry name" value="WD40/YVTN_repeat-like_dom_sf"/>
</dbReference>
<dbReference type="PANTHER" id="PTHR30344">
    <property type="entry name" value="6-PHOSPHOGLUCONOLACTONASE-RELATED"/>
    <property type="match status" value="1"/>
</dbReference>
<feature type="chain" id="PRO_5035002985" description="Carboxy-cis,cis-muconate cyclase" evidence="3">
    <location>
        <begin position="20"/>
        <end position="479"/>
    </location>
</feature>
<evidence type="ECO:0000313" key="4">
    <source>
        <dbReference type="EMBL" id="KAF4635315.1"/>
    </source>
</evidence>
<evidence type="ECO:0000256" key="2">
    <source>
        <dbReference type="SAM" id="MobiDB-lite"/>
    </source>
</evidence>
<proteinExistence type="inferred from homology"/>
<dbReference type="OrthoDB" id="423498at2759"/>
<feature type="signal peptide" evidence="3">
    <location>
        <begin position="1"/>
        <end position="19"/>
    </location>
</feature>
<evidence type="ECO:0000256" key="3">
    <source>
        <dbReference type="SAM" id="SignalP"/>
    </source>
</evidence>
<dbReference type="AlphaFoldDB" id="A0A8H4RSR8"/>
<protein>
    <recommendedName>
        <fullName evidence="6">Carboxy-cis,cis-muconate cyclase</fullName>
    </recommendedName>
</protein>
<dbReference type="Gene3D" id="2.130.10.10">
    <property type="entry name" value="YVTN repeat-like/Quinoprotein amine dehydrogenase"/>
    <property type="match status" value="2"/>
</dbReference>
<dbReference type="PANTHER" id="PTHR30344:SF4">
    <property type="entry name" value="CYCLASE, PUTATIVE (AFU_ORTHOLOGUE AFUA_6G11580)-RELATED"/>
    <property type="match status" value="1"/>
</dbReference>
<comment type="caution">
    <text evidence="4">The sequence shown here is derived from an EMBL/GenBank/DDBJ whole genome shotgun (WGS) entry which is preliminary data.</text>
</comment>
<reference evidence="4 5" key="1">
    <citation type="submission" date="2020-03" db="EMBL/GenBank/DDBJ databases">
        <title>Draft Genome Sequence of Cudoniella acicularis.</title>
        <authorList>
            <person name="Buettner E."/>
            <person name="Kellner H."/>
        </authorList>
    </citation>
    <scope>NUCLEOTIDE SEQUENCE [LARGE SCALE GENOMIC DNA]</scope>
    <source>
        <strain evidence="4 5">DSM 108380</strain>
    </source>
</reference>
<dbReference type="GO" id="GO:0017057">
    <property type="term" value="F:6-phosphogluconolactonase activity"/>
    <property type="evidence" value="ECO:0007669"/>
    <property type="project" value="TreeGrafter"/>
</dbReference>
<evidence type="ECO:0000256" key="1">
    <source>
        <dbReference type="ARBA" id="ARBA00005564"/>
    </source>
</evidence>
<comment type="similarity">
    <text evidence="1">Belongs to the cycloisomerase 2 family.</text>
</comment>
<evidence type="ECO:0008006" key="6">
    <source>
        <dbReference type="Google" id="ProtNLM"/>
    </source>
</evidence>
<dbReference type="Proteomes" id="UP000566819">
    <property type="component" value="Unassembled WGS sequence"/>
</dbReference>
<dbReference type="InterPro" id="IPR050282">
    <property type="entry name" value="Cycloisomerase_2"/>
</dbReference>
<sequence>MRSFTHALALGVLAGQAFGTVHHMFSGVFSGADIYAIEFDDKANTLTLANSIVSNANSSKWIAIDERKQNIYVGNGAQYDSYTITNCTGLEYSGTVNISASCNNANYIIASTASPSDNEFLYSADDMGNAVWVHSVNITSGEVVEVQYLAAPTGANPRHMVVHPKGGYAYVVFEELSAIGVYLRDTTTGELTYTNTSYSLLPSTYTNTSSYWADEVQFSVNSDGTPSYMYAATRSRTTAIPGYVSAFSIDAETGAIVKQLFLTETTGSGGSANSVTSAPFREEYFAITDSGSNFVEVWMITTNGTNSATGKAVAHLDLSSGPSDVTTDTATEKNATTLCTDPFVPADCDPEPVPVLVGLAADPIAVVAPALLTNTLVVLPPITTTDVLAPENAPVAVLFEYPVVAGPDDPVAVLKTEVKLPVGENEVAGDPEADDERTPLQSPWLQVLKAHWEQGEPKATEPVTGAPLQNPFEQVLKAH</sequence>
<dbReference type="EMBL" id="JAAMPI010000126">
    <property type="protein sequence ID" value="KAF4635315.1"/>
    <property type="molecule type" value="Genomic_DNA"/>
</dbReference>
<dbReference type="Pfam" id="PF10282">
    <property type="entry name" value="Lactonase"/>
    <property type="match status" value="1"/>
</dbReference>
<organism evidence="4 5">
    <name type="scientific">Cudoniella acicularis</name>
    <dbReference type="NCBI Taxonomy" id="354080"/>
    <lineage>
        <taxon>Eukaryota</taxon>
        <taxon>Fungi</taxon>
        <taxon>Dikarya</taxon>
        <taxon>Ascomycota</taxon>
        <taxon>Pezizomycotina</taxon>
        <taxon>Leotiomycetes</taxon>
        <taxon>Helotiales</taxon>
        <taxon>Tricladiaceae</taxon>
        <taxon>Cudoniella</taxon>
    </lineage>
</organism>
<dbReference type="InterPro" id="IPR019405">
    <property type="entry name" value="Lactonase_7-beta_prop"/>
</dbReference>
<name>A0A8H4RSR8_9HELO</name>
<evidence type="ECO:0000313" key="5">
    <source>
        <dbReference type="Proteomes" id="UP000566819"/>
    </source>
</evidence>
<dbReference type="SUPFAM" id="SSF75011">
    <property type="entry name" value="3-carboxy-cis,cis-mucoante lactonizing enzyme"/>
    <property type="match status" value="1"/>
</dbReference>
<keyword evidence="3" id="KW-0732">Signal</keyword>
<accession>A0A8H4RSR8</accession>